<dbReference type="Gene3D" id="2.70.98.60">
    <property type="entry name" value="alpha-galactosidase from lactobacil brevis"/>
    <property type="match status" value="1"/>
</dbReference>
<feature type="domain" description="Glycosyl hydrolase family 36 N-terminal" evidence="9">
    <location>
        <begin position="47"/>
        <end position="274"/>
    </location>
</feature>
<dbReference type="InterPro" id="IPR050985">
    <property type="entry name" value="Alpha-glycosidase_related"/>
</dbReference>
<evidence type="ECO:0000256" key="6">
    <source>
        <dbReference type="PIRSR" id="PIRSR005536-1"/>
    </source>
</evidence>
<keyword evidence="3 5" id="KW-0378">Hydrolase</keyword>
<evidence type="ECO:0000313" key="11">
    <source>
        <dbReference type="Proteomes" id="UP000594042"/>
    </source>
</evidence>
<dbReference type="InterPro" id="IPR038417">
    <property type="entry name" value="Alpga-gal_N_sf"/>
</dbReference>
<keyword evidence="4 5" id="KW-0326">Glycosidase</keyword>
<dbReference type="InterPro" id="IPR000111">
    <property type="entry name" value="Glyco_hydro_27/36_CS"/>
</dbReference>
<dbReference type="PANTHER" id="PTHR43053:SF3">
    <property type="entry name" value="ALPHA-GALACTOSIDASE C-RELATED"/>
    <property type="match status" value="1"/>
</dbReference>
<evidence type="ECO:0000256" key="2">
    <source>
        <dbReference type="ARBA" id="ARBA00012755"/>
    </source>
</evidence>
<feature type="binding site" evidence="7">
    <location>
        <position position="189"/>
    </location>
    <ligand>
        <name>substrate</name>
    </ligand>
</feature>
<feature type="binding site" evidence="7">
    <location>
        <begin position="470"/>
        <end position="474"/>
    </location>
    <ligand>
        <name>substrate</name>
    </ligand>
</feature>
<dbReference type="InterPro" id="IPR002252">
    <property type="entry name" value="Glyco_hydro_36"/>
</dbReference>
<dbReference type="Pfam" id="PF16875">
    <property type="entry name" value="Glyco_hydro_36N"/>
    <property type="match status" value="1"/>
</dbReference>
<organism evidence="10 11">
    <name type="scientific">Coprobacter secundus subsp. similis</name>
    <dbReference type="NCBI Taxonomy" id="2751153"/>
    <lineage>
        <taxon>Bacteria</taxon>
        <taxon>Pseudomonadati</taxon>
        <taxon>Bacteroidota</taxon>
        <taxon>Bacteroidia</taxon>
        <taxon>Bacteroidales</taxon>
        <taxon>Barnesiellaceae</taxon>
        <taxon>Coprobacter</taxon>
    </lineage>
</organism>
<feature type="binding site" evidence="7">
    <location>
        <begin position="356"/>
        <end position="357"/>
    </location>
    <ligand>
        <name>substrate</name>
    </ligand>
</feature>
<dbReference type="GO" id="GO:0016052">
    <property type="term" value="P:carbohydrate catabolic process"/>
    <property type="evidence" value="ECO:0007669"/>
    <property type="project" value="InterPro"/>
</dbReference>
<evidence type="ECO:0000259" key="8">
    <source>
        <dbReference type="Pfam" id="PF16874"/>
    </source>
</evidence>
<dbReference type="InterPro" id="IPR013780">
    <property type="entry name" value="Glyco_hydro_b"/>
</dbReference>
<feature type="active site" description="Proton donor" evidence="6">
    <location>
        <position position="542"/>
    </location>
</feature>
<keyword evidence="11" id="KW-1185">Reference proteome</keyword>
<dbReference type="InterPro" id="IPR013785">
    <property type="entry name" value="Aldolase_TIM"/>
</dbReference>
<feature type="binding site" evidence="7">
    <location>
        <position position="542"/>
    </location>
    <ligand>
        <name>substrate</name>
    </ligand>
</feature>
<gene>
    <name evidence="10" type="ORF">Cop2CBH44_27150</name>
</gene>
<name>A0A7G1HZV5_9BACT</name>
<evidence type="ECO:0000256" key="7">
    <source>
        <dbReference type="PIRSR" id="PIRSR005536-2"/>
    </source>
</evidence>
<feature type="active site" description="Nucleophile" evidence="6">
    <location>
        <position position="472"/>
    </location>
</feature>
<dbReference type="Gene3D" id="2.60.40.1180">
    <property type="entry name" value="Golgi alpha-mannosidase II"/>
    <property type="match status" value="1"/>
</dbReference>
<evidence type="ECO:0000256" key="3">
    <source>
        <dbReference type="ARBA" id="ARBA00022801"/>
    </source>
</evidence>
<dbReference type="Proteomes" id="UP000594042">
    <property type="component" value="Chromosome"/>
</dbReference>
<dbReference type="PIRSF" id="PIRSF005536">
    <property type="entry name" value="Agal"/>
    <property type="match status" value="1"/>
</dbReference>
<evidence type="ECO:0000256" key="5">
    <source>
        <dbReference type="PIRNR" id="PIRNR005536"/>
    </source>
</evidence>
<evidence type="ECO:0000256" key="4">
    <source>
        <dbReference type="ARBA" id="ARBA00023295"/>
    </source>
</evidence>
<dbReference type="InterPro" id="IPR017853">
    <property type="entry name" value="GH"/>
</dbReference>
<dbReference type="RefSeq" id="WP_200755023.1">
    <property type="nucleotide sequence ID" value="NZ_AP023322.1"/>
</dbReference>
<protein>
    <recommendedName>
        <fullName evidence="2 5">Alpha-galactosidase</fullName>
        <ecNumber evidence="2 5">3.2.1.22</ecNumber>
    </recommendedName>
</protein>
<comment type="catalytic activity">
    <reaction evidence="1 5">
        <text>Hydrolysis of terminal, non-reducing alpha-D-galactose residues in alpha-D-galactosides, including galactose oligosaccharides, galactomannans and galactolipids.</text>
        <dbReference type="EC" id="3.2.1.22"/>
    </reaction>
</comment>
<dbReference type="KEGG" id="copr:Cop2CBH44_27150"/>
<dbReference type="PANTHER" id="PTHR43053">
    <property type="entry name" value="GLYCOSIDASE FAMILY 31"/>
    <property type="match status" value="1"/>
</dbReference>
<dbReference type="CDD" id="cd14791">
    <property type="entry name" value="GH36"/>
    <property type="match status" value="1"/>
</dbReference>
<dbReference type="AlphaFoldDB" id="A0A7G1HZV5"/>
<dbReference type="PRINTS" id="PR00743">
    <property type="entry name" value="GLHYDRLASE36"/>
</dbReference>
<reference evidence="11" key="1">
    <citation type="submission" date="2020-07" db="EMBL/GenBank/DDBJ databases">
        <title>Complete genome sequencing of Coprobacter sp. strain 2CBH44.</title>
        <authorList>
            <person name="Sakamoto M."/>
            <person name="Murakami T."/>
            <person name="Mori H."/>
        </authorList>
    </citation>
    <scope>NUCLEOTIDE SEQUENCE [LARGE SCALE GENOMIC DNA]</scope>
    <source>
        <strain evidence="11">2CBH44</strain>
    </source>
</reference>
<feature type="binding site" evidence="7">
    <location>
        <position position="520"/>
    </location>
    <ligand>
        <name>substrate</name>
    </ligand>
</feature>
<dbReference type="Pfam" id="PF02065">
    <property type="entry name" value="Melibiase"/>
    <property type="match status" value="1"/>
</dbReference>
<comment type="similarity">
    <text evidence="5">Belongs to the glycosyl hydrolase.</text>
</comment>
<dbReference type="GO" id="GO:0004557">
    <property type="term" value="F:alpha-galactosidase activity"/>
    <property type="evidence" value="ECO:0007669"/>
    <property type="project" value="UniProtKB-UniRule"/>
</dbReference>
<dbReference type="InterPro" id="IPR031705">
    <property type="entry name" value="Glyco_hydro_36_C"/>
</dbReference>
<dbReference type="Gene3D" id="3.20.20.70">
    <property type="entry name" value="Aldolase class I"/>
    <property type="match status" value="1"/>
</dbReference>
<proteinExistence type="inferred from homology"/>
<dbReference type="Pfam" id="PF16874">
    <property type="entry name" value="Glyco_hydro_36C"/>
    <property type="match status" value="1"/>
</dbReference>
<evidence type="ECO:0000256" key="1">
    <source>
        <dbReference type="ARBA" id="ARBA00001255"/>
    </source>
</evidence>
<accession>A0A7G1HZV5</accession>
<feature type="binding site" evidence="7">
    <location>
        <position position="436"/>
    </location>
    <ligand>
        <name>substrate</name>
    </ligand>
</feature>
<evidence type="ECO:0000313" key="10">
    <source>
        <dbReference type="EMBL" id="BCI64362.1"/>
    </source>
</evidence>
<dbReference type="PROSITE" id="PS00512">
    <property type="entry name" value="ALPHA_GALACTOSIDASE"/>
    <property type="match status" value="1"/>
</dbReference>
<dbReference type="SUPFAM" id="SSF51445">
    <property type="entry name" value="(Trans)glycosidases"/>
    <property type="match status" value="1"/>
</dbReference>
<evidence type="ECO:0000259" key="9">
    <source>
        <dbReference type="Pfam" id="PF16875"/>
    </source>
</evidence>
<dbReference type="EMBL" id="AP023322">
    <property type="protein sequence ID" value="BCI64362.1"/>
    <property type="molecule type" value="Genomic_DNA"/>
</dbReference>
<dbReference type="EC" id="3.2.1.22" evidence="2 5"/>
<feature type="domain" description="Glycosyl hydrolase family 36 C-terminal" evidence="8">
    <location>
        <begin position="643"/>
        <end position="731"/>
    </location>
</feature>
<dbReference type="FunFam" id="3.20.20.70:FF:000118">
    <property type="entry name" value="Alpha-galactosidase"/>
    <property type="match status" value="1"/>
</dbReference>
<dbReference type="InterPro" id="IPR031704">
    <property type="entry name" value="Glyco_hydro_36_N"/>
</dbReference>
<sequence>MRKFITVIFLLLVSIGIKLYASPVKIIPVETTGLSMVFTVSENKKVIFQYFGDKISSDSQTIFLNRKYKPRRDGRSLAPEVFPAAGDFLDPALQLTHSDGVITTDLYYVGHDIKDIDANVVETKICLKDKLYPLFVNVIFKAYKKENVITQYIELENKEKDDIRIEKIASAYIPLHKKAYYLTHFHGGWGAEMKMKEERLTPGVKSIEARTGILTTESVNPSFMLSSDAPAQENSGETYAGSLAWSGNYKLTFEIDKYGMLHILGGINPYASSLSIEPGEKFKTPEMVWTYSSCGRGQVSRNYHDWCRRYALAHGDQIRPVVLNSWEGTYFKFDEKKVKDMIDDAADFGIEMFVLDDGWFGNKYPRDDDRFGLGDWQPNKKKLPHGIGYLADYAHKKGLKFGIWVELEMVNPKSELAEKHPEWVVKSGDRDILLVRDQWVLDLTNPEVQDFIVETFGEILSSSPNITYVKWDSNRFINNPGSEYLPADKQSHFWVDYINGLYSVYERVRAKYPHITIQLCSSGGGRLDFGALKYHDEVWASDNTNPLSRIFIQYGTNMFFPAIATGAHVSISPNHQTKMNASLKYRFDVAMAGRLGMELQPKDLQGEERVFAKNAIETYKKIRPVVQFGDLYRLVSPYDEGGWAANMYVAKDKKSAVVLAYSFEFHGRDRFLEFRLNGLDKNRKYKLTELNTTGKKRSFWGDNMVFTGEELMKMGININDSSMFDSFAFLLTAVD</sequence>